<dbReference type="EMBL" id="BOMS01000015">
    <property type="protein sequence ID" value="GIE65120.1"/>
    <property type="molecule type" value="Genomic_DNA"/>
</dbReference>
<keyword evidence="4" id="KW-0413">Isomerase</keyword>
<dbReference type="CDD" id="cd07067">
    <property type="entry name" value="HP_PGM_like"/>
    <property type="match status" value="1"/>
</dbReference>
<evidence type="ECO:0000256" key="3">
    <source>
        <dbReference type="ARBA" id="ARBA00023152"/>
    </source>
</evidence>
<comment type="caution">
    <text evidence="5">The sequence shown here is derived from an EMBL/GenBank/DDBJ whole genome shotgun (WGS) entry which is preliminary data.</text>
</comment>
<dbReference type="InterPro" id="IPR001345">
    <property type="entry name" value="PG/BPGM_mutase_AS"/>
</dbReference>
<sequence length="232" mass="24736">MTVVAELVLIRHGQSLANVAFPAADAQQLLEAAVSGPDAEVPLTGHGEEQARALGAWLAALPAGARPEVVVTSPYTRARETWRIAAESAGITLPDAHTDDRLVDRLNGELAMLTRAAIAARFPGEAARRAEAGLYEYRPPGGESFADIRLRLTSFLDDLHREHAGRRVVVVAHDAVVLMTRAVLEDLDWDELAALEKSAGPVRNASLTRFTSDGGAGLKLDGYNGVDHLPPA</sequence>
<dbReference type="InterPro" id="IPR005952">
    <property type="entry name" value="Phosphogly_mut1"/>
</dbReference>
<dbReference type="EC" id="5.4.2.11" evidence="2"/>
<dbReference type="Gene3D" id="3.40.50.1240">
    <property type="entry name" value="Phosphoglycerate mutase-like"/>
    <property type="match status" value="1"/>
</dbReference>
<dbReference type="InterPro" id="IPR029033">
    <property type="entry name" value="His_PPase_superfam"/>
</dbReference>
<name>A0ABQ4B383_9ACTN</name>
<keyword evidence="3" id="KW-0324">Glycolysis</keyword>
<evidence type="ECO:0000256" key="1">
    <source>
        <dbReference type="ARBA" id="ARBA00006717"/>
    </source>
</evidence>
<dbReference type="RefSeq" id="WP_203824192.1">
    <property type="nucleotide sequence ID" value="NZ_BAAATY010000001.1"/>
</dbReference>
<gene>
    <name evidence="5" type="primary">gpm_1</name>
    <name evidence="5" type="ORF">Apa02nite_012280</name>
</gene>
<evidence type="ECO:0000256" key="2">
    <source>
        <dbReference type="ARBA" id="ARBA00012028"/>
    </source>
</evidence>
<dbReference type="Proteomes" id="UP000624709">
    <property type="component" value="Unassembled WGS sequence"/>
</dbReference>
<dbReference type="InterPro" id="IPR013078">
    <property type="entry name" value="His_Pase_superF_clade-1"/>
</dbReference>
<organism evidence="5 6">
    <name type="scientific">Actinoplanes palleronii</name>
    <dbReference type="NCBI Taxonomy" id="113570"/>
    <lineage>
        <taxon>Bacteria</taxon>
        <taxon>Bacillati</taxon>
        <taxon>Actinomycetota</taxon>
        <taxon>Actinomycetes</taxon>
        <taxon>Micromonosporales</taxon>
        <taxon>Micromonosporaceae</taxon>
        <taxon>Actinoplanes</taxon>
    </lineage>
</organism>
<dbReference type="SUPFAM" id="SSF53254">
    <property type="entry name" value="Phosphoglycerate mutase-like"/>
    <property type="match status" value="1"/>
</dbReference>
<dbReference type="Pfam" id="PF00300">
    <property type="entry name" value="His_Phos_1"/>
    <property type="match status" value="1"/>
</dbReference>
<dbReference type="PANTHER" id="PTHR11931">
    <property type="entry name" value="PHOSPHOGLYCERATE MUTASE"/>
    <property type="match status" value="1"/>
</dbReference>
<protein>
    <recommendedName>
        <fullName evidence="2">phosphoglycerate mutase (2,3-diphosphoglycerate-dependent)</fullName>
        <ecNumber evidence="2">5.4.2.11</ecNumber>
    </recommendedName>
</protein>
<evidence type="ECO:0000256" key="4">
    <source>
        <dbReference type="ARBA" id="ARBA00023235"/>
    </source>
</evidence>
<comment type="similarity">
    <text evidence="1">Belongs to the phosphoglycerate mutase family. BPG-dependent PGAM subfamily.</text>
</comment>
<accession>A0ABQ4B383</accession>
<dbReference type="SMART" id="SM00855">
    <property type="entry name" value="PGAM"/>
    <property type="match status" value="1"/>
</dbReference>
<reference evidence="5 6" key="1">
    <citation type="submission" date="2021-01" db="EMBL/GenBank/DDBJ databases">
        <title>Whole genome shotgun sequence of Actinoplanes palleronii NBRC 14916.</title>
        <authorList>
            <person name="Komaki H."/>
            <person name="Tamura T."/>
        </authorList>
    </citation>
    <scope>NUCLEOTIDE SEQUENCE [LARGE SCALE GENOMIC DNA]</scope>
    <source>
        <strain evidence="5 6">NBRC 14916</strain>
    </source>
</reference>
<dbReference type="PROSITE" id="PS00175">
    <property type="entry name" value="PG_MUTASE"/>
    <property type="match status" value="1"/>
</dbReference>
<proteinExistence type="inferred from homology"/>
<evidence type="ECO:0000313" key="5">
    <source>
        <dbReference type="EMBL" id="GIE65120.1"/>
    </source>
</evidence>
<keyword evidence="6" id="KW-1185">Reference proteome</keyword>
<evidence type="ECO:0000313" key="6">
    <source>
        <dbReference type="Proteomes" id="UP000624709"/>
    </source>
</evidence>